<gene>
    <name evidence="2" type="ORF">GCM10009851_29250</name>
</gene>
<proteinExistence type="predicted"/>
<dbReference type="SUPFAM" id="SSF53448">
    <property type="entry name" value="Nucleotide-diphospho-sugar transferases"/>
    <property type="match status" value="1"/>
</dbReference>
<dbReference type="InterPro" id="IPR050834">
    <property type="entry name" value="Glycosyltransf_2"/>
</dbReference>
<dbReference type="PANTHER" id="PTHR43685:SF2">
    <property type="entry name" value="GLYCOSYLTRANSFERASE 2-LIKE DOMAIN-CONTAINING PROTEIN"/>
    <property type="match status" value="1"/>
</dbReference>
<sequence length="293" mass="32106">MTLDIMMPFWGRPDHLREAVQSVLAQSDPDWRLVVVDDVYPDTEPGRWVQSLGDPRIRYLRNAENLGVGGNFRECVRLAEHERVVLMGCDDRMLPGFVGRVRSLVDAHPGAAIVQPGVEVIDAAGAVHRPLADRVKGMVRFGGSGAREFSGERLLTSLLHGNWAYFPSLVWRRDDLVRFGFRPGFEVVQDLALIVDVVLAGGSLLLDDETVFQYRRHAGSVSALTGPDATKFGEESALFAEVTARTAAAGWGRASRAARLHLTSRLNALTELPAALRAGDPVARRALLRHALG</sequence>
<evidence type="ECO:0000259" key="1">
    <source>
        <dbReference type="Pfam" id="PF00535"/>
    </source>
</evidence>
<dbReference type="RefSeq" id="WP_259480470.1">
    <property type="nucleotide sequence ID" value="NZ_BAAAQY010000009.1"/>
</dbReference>
<dbReference type="InterPro" id="IPR001173">
    <property type="entry name" value="Glyco_trans_2-like"/>
</dbReference>
<reference evidence="2 3" key="1">
    <citation type="journal article" date="2019" name="Int. J. Syst. Evol. Microbiol.">
        <title>The Global Catalogue of Microorganisms (GCM) 10K type strain sequencing project: providing services to taxonomists for standard genome sequencing and annotation.</title>
        <authorList>
            <consortium name="The Broad Institute Genomics Platform"/>
            <consortium name="The Broad Institute Genome Sequencing Center for Infectious Disease"/>
            <person name="Wu L."/>
            <person name="Ma J."/>
        </authorList>
    </citation>
    <scope>NUCLEOTIDE SEQUENCE [LARGE SCALE GENOMIC DNA]</scope>
    <source>
        <strain evidence="2 3">JCM 16117</strain>
    </source>
</reference>
<evidence type="ECO:0000313" key="2">
    <source>
        <dbReference type="EMBL" id="GAA2242064.1"/>
    </source>
</evidence>
<dbReference type="Pfam" id="PF00535">
    <property type="entry name" value="Glycos_transf_2"/>
    <property type="match status" value="1"/>
</dbReference>
<organism evidence="2 3">
    <name type="scientific">Herbiconiux moechotypicola</name>
    <dbReference type="NCBI Taxonomy" id="637393"/>
    <lineage>
        <taxon>Bacteria</taxon>
        <taxon>Bacillati</taxon>
        <taxon>Actinomycetota</taxon>
        <taxon>Actinomycetes</taxon>
        <taxon>Micrococcales</taxon>
        <taxon>Microbacteriaceae</taxon>
        <taxon>Herbiconiux</taxon>
    </lineage>
</organism>
<dbReference type="EMBL" id="BAAAQY010000009">
    <property type="protein sequence ID" value="GAA2242064.1"/>
    <property type="molecule type" value="Genomic_DNA"/>
</dbReference>
<comment type="caution">
    <text evidence="2">The sequence shown here is derived from an EMBL/GenBank/DDBJ whole genome shotgun (WGS) entry which is preliminary data.</text>
</comment>
<feature type="domain" description="Glycosyltransferase 2-like" evidence="1">
    <location>
        <begin position="5"/>
        <end position="122"/>
    </location>
</feature>
<accession>A0ABN3DUQ8</accession>
<keyword evidence="3" id="KW-1185">Reference proteome</keyword>
<name>A0ABN3DUQ8_9MICO</name>
<evidence type="ECO:0000313" key="3">
    <source>
        <dbReference type="Proteomes" id="UP001500929"/>
    </source>
</evidence>
<dbReference type="Gene3D" id="3.90.550.10">
    <property type="entry name" value="Spore Coat Polysaccharide Biosynthesis Protein SpsA, Chain A"/>
    <property type="match status" value="1"/>
</dbReference>
<dbReference type="PANTHER" id="PTHR43685">
    <property type="entry name" value="GLYCOSYLTRANSFERASE"/>
    <property type="match status" value="1"/>
</dbReference>
<protein>
    <recommendedName>
        <fullName evidence="1">Glycosyltransferase 2-like domain-containing protein</fullName>
    </recommendedName>
</protein>
<dbReference type="Proteomes" id="UP001500929">
    <property type="component" value="Unassembled WGS sequence"/>
</dbReference>
<dbReference type="InterPro" id="IPR029044">
    <property type="entry name" value="Nucleotide-diphossugar_trans"/>
</dbReference>